<evidence type="ECO:0000256" key="1">
    <source>
        <dbReference type="SAM" id="Coils"/>
    </source>
</evidence>
<feature type="non-terminal residue" evidence="2">
    <location>
        <position position="390"/>
    </location>
</feature>
<name>A0A9P7F391_9AGAM</name>
<feature type="coiled-coil region" evidence="1">
    <location>
        <begin position="3"/>
        <end position="30"/>
    </location>
</feature>
<evidence type="ECO:0000313" key="3">
    <source>
        <dbReference type="Proteomes" id="UP000823399"/>
    </source>
</evidence>
<dbReference type="EMBL" id="JABBWM010000045">
    <property type="protein sequence ID" value="KAG2103088.1"/>
    <property type="molecule type" value="Genomic_DNA"/>
</dbReference>
<dbReference type="InterPro" id="IPR046521">
    <property type="entry name" value="DUF6698"/>
</dbReference>
<evidence type="ECO:0000313" key="2">
    <source>
        <dbReference type="EMBL" id="KAG2103088.1"/>
    </source>
</evidence>
<keyword evidence="3" id="KW-1185">Reference proteome</keyword>
<protein>
    <submittedName>
        <fullName evidence="2">Uncharacterized protein</fullName>
    </submittedName>
</protein>
<dbReference type="OrthoDB" id="3231188at2759"/>
<accession>A0A9P7F391</accession>
<dbReference type="Pfam" id="PF20414">
    <property type="entry name" value="DUF6698"/>
    <property type="match status" value="1"/>
</dbReference>
<feature type="non-terminal residue" evidence="2">
    <location>
        <position position="1"/>
    </location>
</feature>
<gene>
    <name evidence="2" type="ORF">F5147DRAFT_809483</name>
</gene>
<dbReference type="RefSeq" id="XP_041290392.1">
    <property type="nucleotide sequence ID" value="XM_041443418.1"/>
</dbReference>
<reference evidence="2" key="1">
    <citation type="journal article" date="2020" name="New Phytol.">
        <title>Comparative genomics reveals dynamic genome evolution in host specialist ectomycorrhizal fungi.</title>
        <authorList>
            <person name="Lofgren L.A."/>
            <person name="Nguyen N.H."/>
            <person name="Vilgalys R."/>
            <person name="Ruytinx J."/>
            <person name="Liao H.L."/>
            <person name="Branco S."/>
            <person name="Kuo A."/>
            <person name="LaButti K."/>
            <person name="Lipzen A."/>
            <person name="Andreopoulos W."/>
            <person name="Pangilinan J."/>
            <person name="Riley R."/>
            <person name="Hundley H."/>
            <person name="Na H."/>
            <person name="Barry K."/>
            <person name="Grigoriev I.V."/>
            <person name="Stajich J.E."/>
            <person name="Kennedy P.G."/>
        </authorList>
    </citation>
    <scope>NUCLEOTIDE SEQUENCE</scope>
    <source>
        <strain evidence="2">FC423</strain>
    </source>
</reference>
<comment type="caution">
    <text evidence="2">The sequence shown here is derived from an EMBL/GenBank/DDBJ whole genome shotgun (WGS) entry which is preliminary data.</text>
</comment>
<dbReference type="AlphaFoldDB" id="A0A9P7F391"/>
<dbReference type="Proteomes" id="UP000823399">
    <property type="component" value="Unassembled WGS sequence"/>
</dbReference>
<keyword evidence="1" id="KW-0175">Coiled coil</keyword>
<dbReference type="GeneID" id="64705677"/>
<organism evidence="2 3">
    <name type="scientific">Suillus discolor</name>
    <dbReference type="NCBI Taxonomy" id="1912936"/>
    <lineage>
        <taxon>Eukaryota</taxon>
        <taxon>Fungi</taxon>
        <taxon>Dikarya</taxon>
        <taxon>Basidiomycota</taxon>
        <taxon>Agaricomycotina</taxon>
        <taxon>Agaricomycetes</taxon>
        <taxon>Agaricomycetidae</taxon>
        <taxon>Boletales</taxon>
        <taxon>Suillineae</taxon>
        <taxon>Suillaceae</taxon>
        <taxon>Suillus</taxon>
    </lineage>
</organism>
<sequence length="390" mass="42969">QGVKNAQLENQALKERLRIVEEQNKILSANKGRRKKDDAVAEDILAFEAELKVCAKRYSLMVNMFPPPAALLKTTLPDPALSFNTAARYATTGSQEIAVLAELYDMLPQHLYHLVPMNQFSNVFSKAVCAGRASELNKLRSATGQIFELPQCYFAISYARDTETEIRHQLLGTTGKAGESYPTLPPMLFPGNIVNCSCKTLFGNWQLIAKTLSCCLKGRTSLSNESRRQGGAPPNAVKWGVMAVTPGAVAWAIVANIFLLSPDQEFSQEGKGKTSRINYGMIFMFFKELLICDWEKPCLKTIIKHINTFIFERTSCPSHDLNSRDSADDLQEEMCLARLGLAADTEDDLSLSDNENASIDVLAKATGNIALRDSNEAPTPLSTTTMTSTL</sequence>
<proteinExistence type="predicted"/>